<name>A0A8T2S5X3_CERRI</name>
<dbReference type="InterPro" id="IPR002347">
    <property type="entry name" value="SDR_fam"/>
</dbReference>
<keyword evidence="4" id="KW-1133">Transmembrane helix</keyword>
<evidence type="ECO:0000256" key="1">
    <source>
        <dbReference type="ARBA" id="ARBA00006484"/>
    </source>
</evidence>
<dbReference type="PANTHER" id="PTHR43391">
    <property type="entry name" value="RETINOL DEHYDROGENASE-RELATED"/>
    <property type="match status" value="1"/>
</dbReference>
<evidence type="ECO:0000313" key="7">
    <source>
        <dbReference type="Proteomes" id="UP000825935"/>
    </source>
</evidence>
<dbReference type="AlphaFoldDB" id="A0A8T2S5X3"/>
<dbReference type="PRINTS" id="PR00080">
    <property type="entry name" value="SDRFAMILY"/>
</dbReference>
<evidence type="ECO:0000256" key="3">
    <source>
        <dbReference type="RuleBase" id="RU000363"/>
    </source>
</evidence>
<accession>A0A8T2S5X3</accession>
<dbReference type="OrthoDB" id="47007at2759"/>
<organism evidence="6 7">
    <name type="scientific">Ceratopteris richardii</name>
    <name type="common">Triangle waterfern</name>
    <dbReference type="NCBI Taxonomy" id="49495"/>
    <lineage>
        <taxon>Eukaryota</taxon>
        <taxon>Viridiplantae</taxon>
        <taxon>Streptophyta</taxon>
        <taxon>Embryophyta</taxon>
        <taxon>Tracheophyta</taxon>
        <taxon>Polypodiopsida</taxon>
        <taxon>Polypodiidae</taxon>
        <taxon>Polypodiales</taxon>
        <taxon>Pteridineae</taxon>
        <taxon>Pteridaceae</taxon>
        <taxon>Parkerioideae</taxon>
        <taxon>Ceratopteris</taxon>
    </lineage>
</organism>
<dbReference type="InterPro" id="IPR036291">
    <property type="entry name" value="NAD(P)-bd_dom_sf"/>
</dbReference>
<comment type="caution">
    <text evidence="6">The sequence shown here is derived from an EMBL/GenBank/DDBJ whole genome shotgun (WGS) entry which is preliminary data.</text>
</comment>
<dbReference type="PROSITE" id="PS00061">
    <property type="entry name" value="ADH_SHORT"/>
    <property type="match status" value="1"/>
</dbReference>
<keyword evidence="2" id="KW-0560">Oxidoreductase</keyword>
<keyword evidence="7" id="KW-1185">Reference proteome</keyword>
<evidence type="ECO:0000259" key="5">
    <source>
        <dbReference type="SMART" id="SM00822"/>
    </source>
</evidence>
<sequence>MDLFQIFLDCTVLPTGLFALLLSLPTVYILRFTRGVLTLLFKENIKGKVVLITGASSGIGEQVAYQYARRGAALALVARREERLRAVADRAIKLGSVHTHVMTGDVSKEGDCKNFIDETIKVFGRLDHLVNNAGVAHSFLFEDADLSSLHPVMDITFWGNVYPTLYALPHLRKTRGKIVVNASVAAWLPIPRMSIYNAAKAGILNFYETLRLEVEPAVGIITVTPGYVESEMTKGKFMTREGKLVLDEETRDIQVGPWPVEFAEDCAKAMVLGALKGKRHVQVPSWYNTFVLYRVFAPEVLDWVYRLLYVQKTSQGKPYTKAIMEVPGAKKGLYPPSMQG</sequence>
<evidence type="ECO:0000256" key="2">
    <source>
        <dbReference type="ARBA" id="ARBA00023002"/>
    </source>
</evidence>
<dbReference type="InterPro" id="IPR020904">
    <property type="entry name" value="Sc_DH/Rdtase_CS"/>
</dbReference>
<feature type="domain" description="Ketoreductase" evidence="5">
    <location>
        <begin position="48"/>
        <end position="226"/>
    </location>
</feature>
<keyword evidence="4" id="KW-0472">Membrane</keyword>
<dbReference type="PANTHER" id="PTHR43391:SF89">
    <property type="entry name" value="11-BETA-HYDROXYSTEROID DEHYDROGENASE 1A-RELATED"/>
    <property type="match status" value="1"/>
</dbReference>
<protein>
    <recommendedName>
        <fullName evidence="5">Ketoreductase domain-containing protein</fullName>
    </recommendedName>
</protein>
<dbReference type="EMBL" id="CM035427">
    <property type="protein sequence ID" value="KAH7307532.1"/>
    <property type="molecule type" value="Genomic_DNA"/>
</dbReference>
<dbReference type="OMA" id="VLNWTFR"/>
<dbReference type="Gene3D" id="3.40.50.720">
    <property type="entry name" value="NAD(P)-binding Rossmann-like Domain"/>
    <property type="match status" value="1"/>
</dbReference>
<feature type="transmembrane region" description="Helical" evidence="4">
    <location>
        <begin position="6"/>
        <end position="30"/>
    </location>
</feature>
<dbReference type="GO" id="GO:0016491">
    <property type="term" value="F:oxidoreductase activity"/>
    <property type="evidence" value="ECO:0007669"/>
    <property type="project" value="UniProtKB-KW"/>
</dbReference>
<dbReference type="Proteomes" id="UP000825935">
    <property type="component" value="Chromosome 22"/>
</dbReference>
<dbReference type="SMART" id="SM00822">
    <property type="entry name" value="PKS_KR"/>
    <property type="match status" value="1"/>
</dbReference>
<evidence type="ECO:0000313" key="6">
    <source>
        <dbReference type="EMBL" id="KAH7307532.1"/>
    </source>
</evidence>
<gene>
    <name evidence="6" type="ORF">KP509_22G064000</name>
</gene>
<dbReference type="GO" id="GO:0005829">
    <property type="term" value="C:cytosol"/>
    <property type="evidence" value="ECO:0007669"/>
    <property type="project" value="TreeGrafter"/>
</dbReference>
<keyword evidence="4" id="KW-0812">Transmembrane</keyword>
<proteinExistence type="inferred from homology"/>
<reference evidence="6" key="1">
    <citation type="submission" date="2021-08" db="EMBL/GenBank/DDBJ databases">
        <title>WGS assembly of Ceratopteris richardii.</title>
        <authorList>
            <person name="Marchant D.B."/>
            <person name="Chen G."/>
            <person name="Jenkins J."/>
            <person name="Shu S."/>
            <person name="Leebens-Mack J."/>
            <person name="Grimwood J."/>
            <person name="Schmutz J."/>
            <person name="Soltis P."/>
            <person name="Soltis D."/>
            <person name="Chen Z.-H."/>
        </authorList>
    </citation>
    <scope>NUCLEOTIDE SEQUENCE</scope>
    <source>
        <strain evidence="6">Whitten #5841</strain>
        <tissue evidence="6">Leaf</tissue>
    </source>
</reference>
<comment type="similarity">
    <text evidence="1 3">Belongs to the short-chain dehydrogenases/reductases (SDR) family.</text>
</comment>
<dbReference type="PRINTS" id="PR00081">
    <property type="entry name" value="GDHRDH"/>
</dbReference>
<dbReference type="Pfam" id="PF00106">
    <property type="entry name" value="adh_short"/>
    <property type="match status" value="1"/>
</dbReference>
<dbReference type="InterPro" id="IPR057326">
    <property type="entry name" value="KR_dom"/>
</dbReference>
<evidence type="ECO:0000256" key="4">
    <source>
        <dbReference type="SAM" id="Phobius"/>
    </source>
</evidence>
<dbReference type="SUPFAM" id="SSF51735">
    <property type="entry name" value="NAD(P)-binding Rossmann-fold domains"/>
    <property type="match status" value="1"/>
</dbReference>